<evidence type="ECO:0000256" key="1">
    <source>
        <dbReference type="SAM" id="Coils"/>
    </source>
</evidence>
<evidence type="ECO:0000259" key="4">
    <source>
        <dbReference type="Pfam" id="PF07833"/>
    </source>
</evidence>
<evidence type="ECO:0000313" key="6">
    <source>
        <dbReference type="Proteomes" id="UP000215509"/>
    </source>
</evidence>
<comment type="caution">
    <text evidence="5">The sequence shown here is derived from an EMBL/GenBank/DDBJ whole genome shotgun (WGS) entry which is preliminary data.</text>
</comment>
<dbReference type="GO" id="GO:0015562">
    <property type="term" value="F:efflux transmembrane transporter activity"/>
    <property type="evidence" value="ECO:0007669"/>
    <property type="project" value="InterPro"/>
</dbReference>
<feature type="region of interest" description="Disordered" evidence="2">
    <location>
        <begin position="760"/>
        <end position="786"/>
    </location>
</feature>
<evidence type="ECO:0000256" key="2">
    <source>
        <dbReference type="SAM" id="MobiDB-lite"/>
    </source>
</evidence>
<dbReference type="Gene3D" id="3.30.457.10">
    <property type="entry name" value="Copper amine oxidase-like, N-terminal domain"/>
    <property type="match status" value="1"/>
</dbReference>
<dbReference type="Pfam" id="PF07833">
    <property type="entry name" value="Cu_amine_oxidN1"/>
    <property type="match status" value="1"/>
</dbReference>
<organism evidence="5 6">
    <name type="scientific">Paenibacillus rigui</name>
    <dbReference type="NCBI Taxonomy" id="554312"/>
    <lineage>
        <taxon>Bacteria</taxon>
        <taxon>Bacillati</taxon>
        <taxon>Bacillota</taxon>
        <taxon>Bacilli</taxon>
        <taxon>Bacillales</taxon>
        <taxon>Paenibacillaceae</taxon>
        <taxon>Paenibacillus</taxon>
    </lineage>
</organism>
<feature type="compositionally biased region" description="Gly residues" evidence="2">
    <location>
        <begin position="761"/>
        <end position="786"/>
    </location>
</feature>
<feature type="compositionally biased region" description="Gly residues" evidence="2">
    <location>
        <begin position="816"/>
        <end position="843"/>
    </location>
</feature>
<sequence length="1154" mass="119808">MGFKSLVRRGMIVMVAASVPFTAVSAAGPTVKSLTLKEALQRAADFSQDTKDAKTEISKKKLELQQARFAVKSEEEKASGLFAKPTNLSQDLQIRMKVPEARSGLFLAQEAYRQAGNRTKFELEKVYLQAMQDRFAEDSSRKRWEEAKQELEAVKTKLKYGFVDQTAKEEAEKKLEKAASDWKKAQLTAKASRLALGQKVQYTMEDPVVLDDSPDYADLSQKMLPAYIANALQTDGTLLNDVEKLHLADEKLQAARSLYAAKFGTGRMKALERLIQSKTSDTELFMVQYDALLEQIRLEWEGFFQIPFLFPIPKSIIQGERDGLRYLDDLRNGLPIALMEQTKASLKEQESRTTVAAAVRQSYLEAKGAEESYAQALKDQDAAAAAVQKAGSAYKAGMVKAEEVQAARDAQEQARQQVFMAYIAYKTAISKLNLDSGGAVSQTLRPGILPYKDIDSGLDAVKAAPAAKADGTWEQKPAVGSVLSDLILKTKGKVKATDYALFTAEGQPVGSKTPIGKPVRQLTLLLSEPGKLRVQLYSREEVLAEGRLTGSGSKGELELVPKEKLADQPPLLPVKDAAGTPAKEDQILLGTYRMGLSALTPEVYNAAAATMTNSGQGMYFSPAWAGGQWFGLDQALDPEALTLGGAGSSALTSDQASALQVTMELPASGQLMTPLSPAQLQQSAADLKKAKEQLEAAHQAAVDAHKLADVAELEVQLKDAAAQIAMLEALAKGDTAAALEQMKLVHNSDALIAALAAESSGGEGAGAGSGTGGSGSAGTGSGATGNGTGSGAGSGAGTGAGGGTAGSGAGTGNGAGGSATGAGAGGSGSPAGTGTGVPTGGSPGATAGSSAGAGAQSPAALAAEQQRSKQALQAALAAGDAPAALAQAKQLFAAAQQLAASEDGSADELATLAAAKSQLQAALDAAVKAHDAARAETLGQTLESVRQAAAQAEKDALFSKLTAIQAAAAELAAAEAPAAGGAQAEAEKQLDSLVAEQTAELIAAIGKKELEKYSETQLQALTAQAAEIEAAEPGAEAMAVQQLISRNIPVTLDAPLIRLNGTAFVPIRALSESFGASVDWDPDRMAVTVSSEEGTTECTIGSTTAYVDGEAGEIEASPVLILGRTYVPLRFVGEAIGLQIQWNEATGTIEVSKT</sequence>
<feature type="chain" id="PRO_5012398478" description="Copper amine oxidase-like N-terminal domain-containing protein" evidence="3">
    <location>
        <begin position="27"/>
        <end position="1154"/>
    </location>
</feature>
<reference evidence="5 6" key="1">
    <citation type="submission" date="2017-07" db="EMBL/GenBank/DDBJ databases">
        <title>Genome sequencing and assembly of Paenibacillus rigui.</title>
        <authorList>
            <person name="Mayilraj S."/>
        </authorList>
    </citation>
    <scope>NUCLEOTIDE SEQUENCE [LARGE SCALE GENOMIC DNA]</scope>
    <source>
        <strain evidence="5 6">JCM 16352</strain>
    </source>
</reference>
<evidence type="ECO:0000313" key="5">
    <source>
        <dbReference type="EMBL" id="OXM85032.1"/>
    </source>
</evidence>
<feature type="domain" description="Copper amine oxidase-like N-terminal" evidence="4">
    <location>
        <begin position="1049"/>
        <end position="1150"/>
    </location>
</feature>
<feature type="signal peptide" evidence="3">
    <location>
        <begin position="1"/>
        <end position="26"/>
    </location>
</feature>
<proteinExistence type="predicted"/>
<feature type="region of interest" description="Disordered" evidence="2">
    <location>
        <begin position="816"/>
        <end position="864"/>
    </location>
</feature>
<dbReference type="Proteomes" id="UP000215509">
    <property type="component" value="Unassembled WGS sequence"/>
</dbReference>
<keyword evidence="3" id="KW-0732">Signal</keyword>
<dbReference type="OrthoDB" id="2379205at2"/>
<feature type="coiled-coil region" evidence="1">
    <location>
        <begin position="916"/>
        <end position="955"/>
    </location>
</feature>
<dbReference type="InterPro" id="IPR012854">
    <property type="entry name" value="Cu_amine_oxidase-like_N"/>
</dbReference>
<keyword evidence="6" id="KW-1185">Reference proteome</keyword>
<dbReference type="SUPFAM" id="SSF56954">
    <property type="entry name" value="Outer membrane efflux proteins (OEP)"/>
    <property type="match status" value="2"/>
</dbReference>
<feature type="coiled-coil region" evidence="1">
    <location>
        <begin position="680"/>
        <end position="730"/>
    </location>
</feature>
<dbReference type="InterPro" id="IPR036582">
    <property type="entry name" value="Mao_N_sf"/>
</dbReference>
<name>A0A229UNR3_9BACL</name>
<accession>A0A229UNR3</accession>
<dbReference type="SUPFAM" id="SSF55383">
    <property type="entry name" value="Copper amine oxidase, domain N"/>
    <property type="match status" value="1"/>
</dbReference>
<protein>
    <recommendedName>
        <fullName evidence="4">Copper amine oxidase-like N-terminal domain-containing protein</fullName>
    </recommendedName>
</protein>
<dbReference type="Gene3D" id="1.20.1600.10">
    <property type="entry name" value="Outer membrane efflux proteins (OEP)"/>
    <property type="match status" value="2"/>
</dbReference>
<evidence type="ECO:0000256" key="3">
    <source>
        <dbReference type="SAM" id="SignalP"/>
    </source>
</evidence>
<dbReference type="EMBL" id="NMQW01000024">
    <property type="protein sequence ID" value="OXM85032.1"/>
    <property type="molecule type" value="Genomic_DNA"/>
</dbReference>
<dbReference type="AlphaFoldDB" id="A0A229UNR3"/>
<feature type="compositionally biased region" description="Low complexity" evidence="2">
    <location>
        <begin position="844"/>
        <end position="863"/>
    </location>
</feature>
<dbReference type="RefSeq" id="WP_094016185.1">
    <property type="nucleotide sequence ID" value="NZ_NMQW01000024.1"/>
</dbReference>
<gene>
    <name evidence="5" type="ORF">CF651_17600</name>
</gene>
<keyword evidence="1" id="KW-0175">Coiled coil</keyword>